<proteinExistence type="inferred from homology"/>
<dbReference type="Pfam" id="PF13860">
    <property type="entry name" value="FlgD_ig"/>
    <property type="match status" value="1"/>
</dbReference>
<evidence type="ECO:0000313" key="9">
    <source>
        <dbReference type="Proteomes" id="UP001156691"/>
    </source>
</evidence>
<accession>A0ABQ5W794</accession>
<keyword evidence="8" id="KW-0282">Flagellum</keyword>
<sequence>MTVSGVSDTSSAISSSRSTIADNFDTFLQILTTQLKHQNPLDPMDTNQFTQQLVQFTSVEQQLKTNEFLEALMLSNKAAVNTDAVSYIGKEVTAAGNKADLSNGLAVWGFTAEATAADATVTIKDAHGNVVYTETGSLAKGEGQFIWDGRGSDNNIKPDGTYTISITAKNLSGNYVNVTTATTGIVSAVDFSGDVPVLTIGTSRIALTDVTNVRIPEDDAAEEA</sequence>
<evidence type="ECO:0000259" key="7">
    <source>
        <dbReference type="Pfam" id="PF13861"/>
    </source>
</evidence>
<evidence type="ECO:0000256" key="3">
    <source>
        <dbReference type="ARBA" id="ARBA00022795"/>
    </source>
</evidence>
<comment type="function">
    <text evidence="4 5">Required for flagellar hook formation. May act as a scaffolding protein.</text>
</comment>
<organism evidence="8 9">
    <name type="scientific">Devosia nitrariae</name>
    <dbReference type="NCBI Taxonomy" id="2071872"/>
    <lineage>
        <taxon>Bacteria</taxon>
        <taxon>Pseudomonadati</taxon>
        <taxon>Pseudomonadota</taxon>
        <taxon>Alphaproteobacteria</taxon>
        <taxon>Hyphomicrobiales</taxon>
        <taxon>Devosiaceae</taxon>
        <taxon>Devosia</taxon>
    </lineage>
</organism>
<evidence type="ECO:0000256" key="4">
    <source>
        <dbReference type="ARBA" id="ARBA00024746"/>
    </source>
</evidence>
<comment type="caution">
    <text evidence="8">The sequence shown here is derived from an EMBL/GenBank/DDBJ whole genome shotgun (WGS) entry which is preliminary data.</text>
</comment>
<evidence type="ECO:0000256" key="5">
    <source>
        <dbReference type="RuleBase" id="RU362076"/>
    </source>
</evidence>
<keyword evidence="3 5" id="KW-1005">Bacterial flagellum biogenesis</keyword>
<dbReference type="RefSeq" id="WP_284341251.1">
    <property type="nucleotide sequence ID" value="NZ_BSNS01000012.1"/>
</dbReference>
<dbReference type="InterPro" id="IPR005648">
    <property type="entry name" value="FlgD"/>
</dbReference>
<dbReference type="Gene3D" id="2.30.30.910">
    <property type="match status" value="1"/>
</dbReference>
<feature type="domain" description="FlgD Tudor-like" evidence="7">
    <location>
        <begin position="82"/>
        <end position="211"/>
    </location>
</feature>
<keyword evidence="8" id="KW-0966">Cell projection</keyword>
<reference evidence="9" key="1">
    <citation type="journal article" date="2019" name="Int. J. Syst. Evol. Microbiol.">
        <title>The Global Catalogue of Microorganisms (GCM) 10K type strain sequencing project: providing services to taxonomists for standard genome sequencing and annotation.</title>
        <authorList>
            <consortium name="The Broad Institute Genomics Platform"/>
            <consortium name="The Broad Institute Genome Sequencing Center for Infectious Disease"/>
            <person name="Wu L."/>
            <person name="Ma J."/>
        </authorList>
    </citation>
    <scope>NUCLEOTIDE SEQUENCE [LARGE SCALE GENOMIC DNA]</scope>
    <source>
        <strain evidence="9">NBRC 112416</strain>
    </source>
</reference>
<dbReference type="InterPro" id="IPR025963">
    <property type="entry name" value="FLgD_Tudor"/>
</dbReference>
<evidence type="ECO:0000313" key="8">
    <source>
        <dbReference type="EMBL" id="GLQ55842.1"/>
    </source>
</evidence>
<dbReference type="Pfam" id="PF03963">
    <property type="entry name" value="FlgD"/>
    <property type="match status" value="1"/>
</dbReference>
<feature type="domain" description="FlgD/Vpr Ig-like" evidence="6">
    <location>
        <begin position="107"/>
        <end position="170"/>
    </location>
</feature>
<gene>
    <name evidence="8" type="primary">flgD</name>
    <name evidence="8" type="ORF">GCM10010862_31010</name>
</gene>
<evidence type="ECO:0000259" key="6">
    <source>
        <dbReference type="Pfam" id="PF13860"/>
    </source>
</evidence>
<keyword evidence="8" id="KW-0969">Cilium</keyword>
<protein>
    <recommendedName>
        <fullName evidence="2 5">Basal-body rod modification protein FlgD</fullName>
    </recommendedName>
</protein>
<comment type="similarity">
    <text evidence="1 5">Belongs to the FlgD family.</text>
</comment>
<dbReference type="Pfam" id="PF13861">
    <property type="entry name" value="FLgD_tudor"/>
    <property type="match status" value="1"/>
</dbReference>
<name>A0ABQ5W794_9HYPH</name>
<evidence type="ECO:0000256" key="1">
    <source>
        <dbReference type="ARBA" id="ARBA00010577"/>
    </source>
</evidence>
<evidence type="ECO:0000256" key="2">
    <source>
        <dbReference type="ARBA" id="ARBA00016013"/>
    </source>
</evidence>
<dbReference type="InterPro" id="IPR025965">
    <property type="entry name" value="FlgD/Vpr_Ig-like"/>
</dbReference>
<dbReference type="EMBL" id="BSNS01000012">
    <property type="protein sequence ID" value="GLQ55842.1"/>
    <property type="molecule type" value="Genomic_DNA"/>
</dbReference>
<dbReference type="Proteomes" id="UP001156691">
    <property type="component" value="Unassembled WGS sequence"/>
</dbReference>
<dbReference type="Gene3D" id="2.60.40.4070">
    <property type="match status" value="1"/>
</dbReference>
<keyword evidence="9" id="KW-1185">Reference proteome</keyword>